<keyword evidence="5 9" id="KW-0862">Zinc</keyword>
<comment type="cofactor">
    <cofactor evidence="9">
        <name>Zn(2+)</name>
        <dbReference type="ChEBI" id="CHEBI:29105"/>
    </cofactor>
    <text evidence="9">Binds 1 zinc ion per subunit.</text>
</comment>
<dbReference type="PANTHER" id="PTHR43126:SF1">
    <property type="entry name" value="D-ALANYL-D-ALANINE DIPEPTIDASE"/>
    <property type="match status" value="1"/>
</dbReference>
<dbReference type="Pfam" id="PF01427">
    <property type="entry name" value="Peptidase_M15"/>
    <property type="match status" value="1"/>
</dbReference>
<dbReference type="EMBL" id="CP127247">
    <property type="protein sequence ID" value="WIY23926.1"/>
    <property type="molecule type" value="Genomic_DNA"/>
</dbReference>
<dbReference type="KEGG" id="ppso:QPJ95_14970"/>
<dbReference type="PANTHER" id="PTHR43126">
    <property type="entry name" value="D-ALANYL-D-ALANINE DIPEPTIDASE"/>
    <property type="match status" value="1"/>
</dbReference>
<keyword evidence="4 9" id="KW-0378">Hydrolase</keyword>
<gene>
    <name evidence="9" type="primary">ddpX</name>
    <name evidence="11" type="ORF">QPJ95_14970</name>
</gene>
<comment type="catalytic activity">
    <reaction evidence="1 9 10">
        <text>D-alanyl-D-alanine + H2O = 2 D-alanine</text>
        <dbReference type="Rhea" id="RHEA:20661"/>
        <dbReference type="ChEBI" id="CHEBI:15377"/>
        <dbReference type="ChEBI" id="CHEBI:57416"/>
        <dbReference type="ChEBI" id="CHEBI:57822"/>
        <dbReference type="EC" id="3.4.13.22"/>
    </reaction>
</comment>
<dbReference type="EC" id="3.4.13.22" evidence="9 10"/>
<dbReference type="SUPFAM" id="SSF55166">
    <property type="entry name" value="Hedgehog/DD-peptidase"/>
    <property type="match status" value="1"/>
</dbReference>
<feature type="binding site" evidence="9">
    <location>
        <position position="134"/>
    </location>
    <ligand>
        <name>Zn(2+)</name>
        <dbReference type="ChEBI" id="CHEBI:29105"/>
        <note>catalytic</note>
    </ligand>
</feature>
<dbReference type="InterPro" id="IPR000755">
    <property type="entry name" value="A_A_dipeptidase"/>
</dbReference>
<feature type="active site" description="Proton donor/acceptor" evidence="9">
    <location>
        <position position="194"/>
    </location>
</feature>
<evidence type="ECO:0000256" key="6">
    <source>
        <dbReference type="ARBA" id="ARBA00022997"/>
    </source>
</evidence>
<evidence type="ECO:0000313" key="12">
    <source>
        <dbReference type="Proteomes" id="UP001238334"/>
    </source>
</evidence>
<sequence length="218" mass="24322">MLNLVAHHANAADLPAGFVYLQDIDASIVEDIRYATDNNFVGKPLAGYGSPDCVMVENAARALSSLQRELAKKNLALVVFDCYRPARAVREMVDYVTAHDVSDETYFPNLTSHQLIPKGYIASRSGHSAGGTVDLTIARKTLGKITLLDMGTKFDFFDLKSQSSSKLVSEGAAQNRRFLITAMERAGFGNYPREWWHFSFRNEPFKGHSFDFPIAKRH</sequence>
<dbReference type="HAMAP" id="MF_01924">
    <property type="entry name" value="A_A_dipeptidase"/>
    <property type="match status" value="1"/>
</dbReference>
<accession>A0A9Y2NZT8</accession>
<keyword evidence="12" id="KW-1185">Reference proteome</keyword>
<evidence type="ECO:0000256" key="10">
    <source>
        <dbReference type="PIRNR" id="PIRNR026671"/>
    </source>
</evidence>
<keyword evidence="3 9" id="KW-0479">Metal-binding</keyword>
<evidence type="ECO:0000256" key="2">
    <source>
        <dbReference type="ARBA" id="ARBA00022670"/>
    </source>
</evidence>
<dbReference type="GO" id="GO:0160237">
    <property type="term" value="F:D-Ala-D-Ala dipeptidase activity"/>
    <property type="evidence" value="ECO:0007669"/>
    <property type="project" value="UniProtKB-EC"/>
</dbReference>
<dbReference type="GO" id="GO:0008237">
    <property type="term" value="F:metallopeptidase activity"/>
    <property type="evidence" value="ECO:0007669"/>
    <property type="project" value="UniProtKB-KW"/>
</dbReference>
<protein>
    <recommendedName>
        <fullName evidence="9 10">D-alanyl-D-alanine dipeptidase</fullName>
        <shortName evidence="9 10">D-Ala-D-Ala dipeptidase</shortName>
        <ecNumber evidence="9 10">3.4.13.22</ecNumber>
    </recommendedName>
</protein>
<evidence type="ECO:0000256" key="1">
    <source>
        <dbReference type="ARBA" id="ARBA00001362"/>
    </source>
</evidence>
<feature type="binding site" evidence="9">
    <location>
        <position position="197"/>
    </location>
    <ligand>
        <name>Zn(2+)</name>
        <dbReference type="ChEBI" id="CHEBI:29105"/>
        <note>catalytic</note>
    </ligand>
</feature>
<dbReference type="GO" id="GO:0008270">
    <property type="term" value="F:zinc ion binding"/>
    <property type="evidence" value="ECO:0007669"/>
    <property type="project" value="UniProtKB-UniRule"/>
</dbReference>
<evidence type="ECO:0000256" key="3">
    <source>
        <dbReference type="ARBA" id="ARBA00022723"/>
    </source>
</evidence>
<evidence type="ECO:0000313" key="11">
    <source>
        <dbReference type="EMBL" id="WIY23926.1"/>
    </source>
</evidence>
<proteinExistence type="inferred from homology"/>
<dbReference type="Gene3D" id="3.30.1380.10">
    <property type="match status" value="1"/>
</dbReference>
<feature type="binding site" evidence="9">
    <location>
        <position position="127"/>
    </location>
    <ligand>
        <name>Zn(2+)</name>
        <dbReference type="ChEBI" id="CHEBI:29105"/>
        <note>catalytic</note>
    </ligand>
</feature>
<dbReference type="Proteomes" id="UP001238334">
    <property type="component" value="Chromosome"/>
</dbReference>
<evidence type="ECO:0000256" key="5">
    <source>
        <dbReference type="ARBA" id="ARBA00022833"/>
    </source>
</evidence>
<evidence type="ECO:0000256" key="4">
    <source>
        <dbReference type="ARBA" id="ARBA00022801"/>
    </source>
</evidence>
<dbReference type="PIRSF" id="PIRSF026671">
    <property type="entry name" value="AA_dipeptidase"/>
    <property type="match status" value="1"/>
</dbReference>
<reference evidence="11 12" key="1">
    <citation type="submission" date="2023-06" db="EMBL/GenBank/DDBJ databases">
        <title>Parasedimentitalea psychrophila sp. nov., a psychrophilic bacterium isolated from deep-sea sediment.</title>
        <authorList>
            <person name="Li A."/>
        </authorList>
    </citation>
    <scope>NUCLEOTIDE SEQUENCE [LARGE SCALE GENOMIC DNA]</scope>
    <source>
        <strain evidence="11 12">QS115</strain>
    </source>
</reference>
<dbReference type="CDD" id="cd14817">
    <property type="entry name" value="D-Ala-D-Ala_dipeptidase_VanX"/>
    <property type="match status" value="1"/>
</dbReference>
<keyword evidence="2 9" id="KW-0645">Protease</keyword>
<comment type="similarity">
    <text evidence="9 10">Belongs to the peptidase M15D family.</text>
</comment>
<evidence type="ECO:0000256" key="8">
    <source>
        <dbReference type="ARBA" id="ARBA00023316"/>
    </source>
</evidence>
<keyword evidence="6 9" id="KW-0224">Dipeptidase</keyword>
<dbReference type="RefSeq" id="WP_270916927.1">
    <property type="nucleotide sequence ID" value="NZ_CP127247.1"/>
</dbReference>
<dbReference type="GO" id="GO:0071555">
    <property type="term" value="P:cell wall organization"/>
    <property type="evidence" value="ECO:0007669"/>
    <property type="project" value="UniProtKB-KW"/>
</dbReference>
<comment type="function">
    <text evidence="9 10">Catalyzes hydrolysis of the D-alanyl-D-alanine dipeptide.</text>
</comment>
<keyword evidence="7 9" id="KW-0482">Metalloprotease</keyword>
<evidence type="ECO:0000256" key="7">
    <source>
        <dbReference type="ARBA" id="ARBA00023049"/>
    </source>
</evidence>
<dbReference type="AlphaFoldDB" id="A0A9Y2NZT8"/>
<evidence type="ECO:0000256" key="9">
    <source>
        <dbReference type="HAMAP-Rule" id="MF_01924"/>
    </source>
</evidence>
<name>A0A9Y2NZT8_9RHOB</name>
<feature type="site" description="Transition state stabilizer" evidence="9">
    <location>
        <position position="84"/>
    </location>
</feature>
<organism evidence="11 12">
    <name type="scientific">Parasedimentitalea psychrophila</name>
    <dbReference type="NCBI Taxonomy" id="2997337"/>
    <lineage>
        <taxon>Bacteria</taxon>
        <taxon>Pseudomonadati</taxon>
        <taxon>Pseudomonadota</taxon>
        <taxon>Alphaproteobacteria</taxon>
        <taxon>Rhodobacterales</taxon>
        <taxon>Paracoccaceae</taxon>
        <taxon>Parasedimentitalea</taxon>
    </lineage>
</organism>
<keyword evidence="8 10" id="KW-0961">Cell wall biogenesis/degradation</keyword>
<dbReference type="GO" id="GO:0006508">
    <property type="term" value="P:proteolysis"/>
    <property type="evidence" value="ECO:0007669"/>
    <property type="project" value="UniProtKB-KW"/>
</dbReference>
<dbReference type="InterPro" id="IPR009045">
    <property type="entry name" value="Zn_M74/Hedgehog-like"/>
</dbReference>